<sequence>MPYTIDPSSADCYPCTSVLINKFDLRSQQELDRVEAVLVTAKAAQWEESPLCSTFDFEHYKAIHRHLFCDLYEWAGVPRSINISKKGTQFCPADEIPRVSSAIFRRLAEQNFFQSLSFDDFVDAFVDFYIRTNELHPFREGNGRTQRVFLAQLAQHAGYQLDFSCIDPDELMVATIWSAQGVDTMLRQLFREMLSPLAD</sequence>
<name>A0A329TUH6_9FIRM</name>
<protein>
    <recommendedName>
        <fullName evidence="5">protein adenylyltransferase</fullName>
        <ecNumber evidence="5">2.7.7.108</ecNumber>
    </recommendedName>
</protein>
<dbReference type="GO" id="GO:0051302">
    <property type="term" value="P:regulation of cell division"/>
    <property type="evidence" value="ECO:0007669"/>
    <property type="project" value="TreeGrafter"/>
</dbReference>
<evidence type="ECO:0000256" key="2">
    <source>
        <dbReference type="ARBA" id="ARBA00022695"/>
    </source>
</evidence>
<dbReference type="EMBL" id="PRLB01000011">
    <property type="protein sequence ID" value="RAW53461.1"/>
    <property type="molecule type" value="Genomic_DNA"/>
</dbReference>
<dbReference type="EC" id="2.7.7.108" evidence="5"/>
<dbReference type="SUPFAM" id="SSF140931">
    <property type="entry name" value="Fic-like"/>
    <property type="match status" value="1"/>
</dbReference>
<comment type="caution">
    <text evidence="9">The sequence shown here is derived from an EMBL/GenBank/DDBJ whole genome shotgun (WGS) entry which is preliminary data.</text>
</comment>
<keyword evidence="2" id="KW-0548">Nucleotidyltransferase</keyword>
<comment type="catalytic activity">
    <reaction evidence="7">
        <text>L-tyrosyl-[protein] + ATP = O-(5'-adenylyl)-L-tyrosyl-[protein] + diphosphate</text>
        <dbReference type="Rhea" id="RHEA:54288"/>
        <dbReference type="Rhea" id="RHEA-COMP:10136"/>
        <dbReference type="Rhea" id="RHEA-COMP:13846"/>
        <dbReference type="ChEBI" id="CHEBI:30616"/>
        <dbReference type="ChEBI" id="CHEBI:33019"/>
        <dbReference type="ChEBI" id="CHEBI:46858"/>
        <dbReference type="ChEBI" id="CHEBI:83624"/>
        <dbReference type="EC" id="2.7.7.108"/>
    </reaction>
</comment>
<dbReference type="GO" id="GO:0070733">
    <property type="term" value="F:AMPylase activity"/>
    <property type="evidence" value="ECO:0007669"/>
    <property type="project" value="UniProtKB-EC"/>
</dbReference>
<keyword evidence="3" id="KW-0547">Nucleotide-binding</keyword>
<evidence type="ECO:0000256" key="6">
    <source>
        <dbReference type="ARBA" id="ARBA00047939"/>
    </source>
</evidence>
<evidence type="ECO:0000313" key="10">
    <source>
        <dbReference type="Proteomes" id="UP000251144"/>
    </source>
</evidence>
<dbReference type="InterPro" id="IPR003812">
    <property type="entry name" value="Fido"/>
</dbReference>
<comment type="catalytic activity">
    <reaction evidence="6">
        <text>L-threonyl-[protein] + ATP = 3-O-(5'-adenylyl)-L-threonyl-[protein] + diphosphate</text>
        <dbReference type="Rhea" id="RHEA:54292"/>
        <dbReference type="Rhea" id="RHEA-COMP:11060"/>
        <dbReference type="Rhea" id="RHEA-COMP:13847"/>
        <dbReference type="ChEBI" id="CHEBI:30013"/>
        <dbReference type="ChEBI" id="CHEBI:30616"/>
        <dbReference type="ChEBI" id="CHEBI:33019"/>
        <dbReference type="ChEBI" id="CHEBI:138113"/>
        <dbReference type="EC" id="2.7.7.108"/>
    </reaction>
</comment>
<organism evidence="9 10">
    <name type="scientific">Faecalibacterium prausnitzii</name>
    <dbReference type="NCBI Taxonomy" id="853"/>
    <lineage>
        <taxon>Bacteria</taxon>
        <taxon>Bacillati</taxon>
        <taxon>Bacillota</taxon>
        <taxon>Clostridia</taxon>
        <taxon>Eubacteriales</taxon>
        <taxon>Oscillospiraceae</taxon>
        <taxon>Faecalibacterium</taxon>
    </lineage>
</organism>
<dbReference type="GO" id="GO:0005524">
    <property type="term" value="F:ATP binding"/>
    <property type="evidence" value="ECO:0007669"/>
    <property type="project" value="UniProtKB-KW"/>
</dbReference>
<dbReference type="PROSITE" id="PS51459">
    <property type="entry name" value="FIDO"/>
    <property type="match status" value="1"/>
</dbReference>
<evidence type="ECO:0000256" key="5">
    <source>
        <dbReference type="ARBA" id="ARBA00034531"/>
    </source>
</evidence>
<dbReference type="PANTHER" id="PTHR39560">
    <property type="entry name" value="PROTEIN ADENYLYLTRANSFERASE FIC-RELATED"/>
    <property type="match status" value="1"/>
</dbReference>
<dbReference type="AlphaFoldDB" id="A0A329TUH6"/>
<evidence type="ECO:0000256" key="1">
    <source>
        <dbReference type="ARBA" id="ARBA00022679"/>
    </source>
</evidence>
<evidence type="ECO:0000259" key="8">
    <source>
        <dbReference type="PROSITE" id="PS51459"/>
    </source>
</evidence>
<feature type="domain" description="Fido" evidence="8">
    <location>
        <begin position="55"/>
        <end position="199"/>
    </location>
</feature>
<dbReference type="PANTHER" id="PTHR39560:SF1">
    <property type="entry name" value="PROTEIN ADENYLYLTRANSFERASE FIC-RELATED"/>
    <property type="match status" value="1"/>
</dbReference>
<reference evidence="9 10" key="1">
    <citation type="submission" date="2018-02" db="EMBL/GenBank/DDBJ databases">
        <title>Complete genome sequencing of Faecalibacterium prausnitzii strains isolated from the human gut.</title>
        <authorList>
            <person name="Fitzgerald B.C."/>
            <person name="Shkoporov A.N."/>
            <person name="Ross P.R."/>
            <person name="Hill C."/>
        </authorList>
    </citation>
    <scope>NUCLEOTIDE SEQUENCE [LARGE SCALE GENOMIC DNA]</scope>
    <source>
        <strain evidence="9 10">APC942/32-1</strain>
    </source>
</reference>
<dbReference type="Gene3D" id="1.10.3290.10">
    <property type="entry name" value="Fido-like domain"/>
    <property type="match status" value="1"/>
</dbReference>
<accession>A0A329TUH6</accession>
<proteinExistence type="predicted"/>
<evidence type="ECO:0000256" key="7">
    <source>
        <dbReference type="ARBA" id="ARBA00048696"/>
    </source>
</evidence>
<dbReference type="RefSeq" id="WP_158390391.1">
    <property type="nucleotide sequence ID" value="NZ_CABHNO010000046.1"/>
</dbReference>
<gene>
    <name evidence="9" type="ORF">C4N26_11010</name>
</gene>
<keyword evidence="4" id="KW-0067">ATP-binding</keyword>
<keyword evidence="1" id="KW-0808">Transferase</keyword>
<dbReference type="InterPro" id="IPR036597">
    <property type="entry name" value="Fido-like_dom_sf"/>
</dbReference>
<evidence type="ECO:0000256" key="4">
    <source>
        <dbReference type="ARBA" id="ARBA00022840"/>
    </source>
</evidence>
<dbReference type="Proteomes" id="UP000251144">
    <property type="component" value="Unassembled WGS sequence"/>
</dbReference>
<evidence type="ECO:0000256" key="3">
    <source>
        <dbReference type="ARBA" id="ARBA00022741"/>
    </source>
</evidence>
<evidence type="ECO:0000313" key="9">
    <source>
        <dbReference type="EMBL" id="RAW53461.1"/>
    </source>
</evidence>
<dbReference type="OrthoDB" id="9813719at2"/>
<dbReference type="Pfam" id="PF02661">
    <property type="entry name" value="Fic"/>
    <property type="match status" value="1"/>
</dbReference>